<feature type="non-terminal residue" evidence="1">
    <location>
        <position position="1"/>
    </location>
</feature>
<proteinExistence type="predicted"/>
<sequence length="63" mass="7043">ASHPLHYTPPAEKRNRVRIRQDAGLQPEFLNGAGIAFRPARTALRLFGRRLPTAQRPRLSGKG</sequence>
<name>A0ABV8DXT0_9NOCA</name>
<dbReference type="RefSeq" id="WP_378614728.1">
    <property type="nucleotide sequence ID" value="NZ_JBHSAX010000019.1"/>
</dbReference>
<organism evidence="1 2">
    <name type="scientific">Nocardia jiangsuensis</name>
    <dbReference type="NCBI Taxonomy" id="1691563"/>
    <lineage>
        <taxon>Bacteria</taxon>
        <taxon>Bacillati</taxon>
        <taxon>Actinomycetota</taxon>
        <taxon>Actinomycetes</taxon>
        <taxon>Mycobacteriales</taxon>
        <taxon>Nocardiaceae</taxon>
        <taxon>Nocardia</taxon>
    </lineage>
</organism>
<accession>A0ABV8DXT0</accession>
<gene>
    <name evidence="1" type="ORF">ACFO0B_23495</name>
</gene>
<comment type="caution">
    <text evidence="1">The sequence shown here is derived from an EMBL/GenBank/DDBJ whole genome shotgun (WGS) entry which is preliminary data.</text>
</comment>
<keyword evidence="2" id="KW-1185">Reference proteome</keyword>
<dbReference type="Proteomes" id="UP001595696">
    <property type="component" value="Unassembled WGS sequence"/>
</dbReference>
<evidence type="ECO:0000313" key="2">
    <source>
        <dbReference type="Proteomes" id="UP001595696"/>
    </source>
</evidence>
<protein>
    <submittedName>
        <fullName evidence="1">Uncharacterized protein</fullName>
    </submittedName>
</protein>
<evidence type="ECO:0000313" key="1">
    <source>
        <dbReference type="EMBL" id="MFC3964962.1"/>
    </source>
</evidence>
<reference evidence="2" key="1">
    <citation type="journal article" date="2019" name="Int. J. Syst. Evol. Microbiol.">
        <title>The Global Catalogue of Microorganisms (GCM) 10K type strain sequencing project: providing services to taxonomists for standard genome sequencing and annotation.</title>
        <authorList>
            <consortium name="The Broad Institute Genomics Platform"/>
            <consortium name="The Broad Institute Genome Sequencing Center for Infectious Disease"/>
            <person name="Wu L."/>
            <person name="Ma J."/>
        </authorList>
    </citation>
    <scope>NUCLEOTIDE SEQUENCE [LARGE SCALE GENOMIC DNA]</scope>
    <source>
        <strain evidence="2">CGMCC 4.7330</strain>
    </source>
</reference>
<dbReference type="EMBL" id="JBHSAX010000019">
    <property type="protein sequence ID" value="MFC3964962.1"/>
    <property type="molecule type" value="Genomic_DNA"/>
</dbReference>